<dbReference type="InterPro" id="IPR013083">
    <property type="entry name" value="Znf_RING/FYVE/PHD"/>
</dbReference>
<sequence>MNCAVKTLPLLDNESYPEFDFTVRLSDKRSPKLISENYTHVIIRVEDVNDCPPKFSQQVYNTTLFVPTYPGVIVTELKAVDADSTNSQLRYCIVAGNIDNKFSIGSKSGIVTVANGLLKPFYQLDITVTDGHYASATVLTIYVDTVKNDSLSLHKRFIQQLSLKIQQSDMFSIGRTSGVVYTSGKPFDREVTDECDVFVEAKVEGLVKVAHATVKVTIEDVNDNKPIFVNQPYHAIVKPSAQKGDVIGKVLAVDRNINENGDIRYELLRGNANVRDKSPRKDLDCCKACDIGLRDDISALSCNMCDAWLCIECIEMSKSEYDLFNKITRRLGSLWHCPVCKQKGSGTQGITPSEIKDIIKSEIRCSFSTIETKLQDKFEKLLKPISDRLTQIEKEVSAKCSVEDVKKHALHRSKSNLITLVKNEIKSKETANDILEDLVMKQKKFSCIWASRGSKL</sequence>
<dbReference type="AlphaFoldDB" id="A0AA88HQA8"/>
<dbReference type="Proteomes" id="UP001187531">
    <property type="component" value="Unassembled WGS sequence"/>
</dbReference>
<dbReference type="Pfam" id="PF00028">
    <property type="entry name" value="Cadherin"/>
    <property type="match status" value="1"/>
</dbReference>
<evidence type="ECO:0000256" key="3">
    <source>
        <dbReference type="ARBA" id="ARBA00022737"/>
    </source>
</evidence>
<dbReference type="SMART" id="SM00112">
    <property type="entry name" value="CA"/>
    <property type="match status" value="2"/>
</dbReference>
<dbReference type="InterPro" id="IPR002126">
    <property type="entry name" value="Cadherin-like_dom"/>
</dbReference>
<keyword evidence="4 7" id="KW-0106">Calcium</keyword>
<dbReference type="GO" id="GO:0005886">
    <property type="term" value="C:plasma membrane"/>
    <property type="evidence" value="ECO:0007669"/>
    <property type="project" value="UniProtKB-SubCell"/>
</dbReference>
<name>A0AA88HQA8_ARTSF</name>
<evidence type="ECO:0000256" key="2">
    <source>
        <dbReference type="ARBA" id="ARBA00022692"/>
    </source>
</evidence>
<accession>A0AA88HQA8</accession>
<dbReference type="PROSITE" id="PS00232">
    <property type="entry name" value="CADHERIN_1"/>
    <property type="match status" value="1"/>
</dbReference>
<dbReference type="CDD" id="cd11304">
    <property type="entry name" value="Cadherin_repeat"/>
    <property type="match status" value="3"/>
</dbReference>
<comment type="caution">
    <text evidence="9">The sequence shown here is derived from an EMBL/GenBank/DDBJ whole genome shotgun (WGS) entry which is preliminary data.</text>
</comment>
<feature type="domain" description="Cadherin" evidence="8">
    <location>
        <begin position="11"/>
        <end position="55"/>
    </location>
</feature>
<dbReference type="PANTHER" id="PTHR24026:SF126">
    <property type="entry name" value="PROTOCADHERIN FAT 4"/>
    <property type="match status" value="1"/>
</dbReference>
<dbReference type="SUPFAM" id="SSF57903">
    <property type="entry name" value="FYVE/PHD zinc finger"/>
    <property type="match status" value="1"/>
</dbReference>
<dbReference type="PRINTS" id="PR00205">
    <property type="entry name" value="CADHERIN"/>
</dbReference>
<dbReference type="Gene3D" id="2.60.40.60">
    <property type="entry name" value="Cadherins"/>
    <property type="match status" value="4"/>
</dbReference>
<dbReference type="InterPro" id="IPR020894">
    <property type="entry name" value="Cadherin_CS"/>
</dbReference>
<feature type="domain" description="Cadherin" evidence="8">
    <location>
        <begin position="56"/>
        <end position="228"/>
    </location>
</feature>
<dbReference type="CDD" id="cd15489">
    <property type="entry name" value="PHD_SF"/>
    <property type="match status" value="1"/>
</dbReference>
<keyword evidence="10" id="KW-1185">Reference proteome</keyword>
<dbReference type="PROSITE" id="PS50268">
    <property type="entry name" value="CADHERIN_2"/>
    <property type="match status" value="2"/>
</dbReference>
<keyword evidence="3" id="KW-0677">Repeat</keyword>
<dbReference type="InterPro" id="IPR011011">
    <property type="entry name" value="Znf_FYVE_PHD"/>
</dbReference>
<keyword evidence="5" id="KW-1133">Transmembrane helix</keyword>
<dbReference type="Gene3D" id="3.30.40.10">
    <property type="entry name" value="Zinc/RING finger domain, C3HC4 (zinc finger)"/>
    <property type="match status" value="1"/>
</dbReference>
<evidence type="ECO:0000256" key="7">
    <source>
        <dbReference type="PROSITE-ProRule" id="PRU00043"/>
    </source>
</evidence>
<dbReference type="InterPro" id="IPR015919">
    <property type="entry name" value="Cadherin-like_sf"/>
</dbReference>
<evidence type="ECO:0000313" key="10">
    <source>
        <dbReference type="Proteomes" id="UP001187531"/>
    </source>
</evidence>
<reference evidence="9" key="1">
    <citation type="submission" date="2023-07" db="EMBL/GenBank/DDBJ databases">
        <title>Chromosome-level genome assembly of Artemia franciscana.</title>
        <authorList>
            <person name="Jo E."/>
        </authorList>
    </citation>
    <scope>NUCLEOTIDE SEQUENCE</scope>
    <source>
        <tissue evidence="9">Whole body</tissue>
    </source>
</reference>
<gene>
    <name evidence="9" type="ORF">QYM36_009180</name>
</gene>
<evidence type="ECO:0000256" key="6">
    <source>
        <dbReference type="ARBA" id="ARBA00023136"/>
    </source>
</evidence>
<evidence type="ECO:0000259" key="8">
    <source>
        <dbReference type="PROSITE" id="PS50268"/>
    </source>
</evidence>
<keyword evidence="2" id="KW-0812">Transmembrane</keyword>
<comment type="subcellular location">
    <subcellularLocation>
        <location evidence="1">Membrane</location>
    </subcellularLocation>
</comment>
<dbReference type="GO" id="GO:0005509">
    <property type="term" value="F:calcium ion binding"/>
    <property type="evidence" value="ECO:0007669"/>
    <property type="project" value="UniProtKB-UniRule"/>
</dbReference>
<dbReference type="EMBL" id="JAVRJZ010000014">
    <property type="protein sequence ID" value="KAK2713223.1"/>
    <property type="molecule type" value="Genomic_DNA"/>
</dbReference>
<protein>
    <recommendedName>
        <fullName evidence="8">Cadherin domain-containing protein</fullName>
    </recommendedName>
</protein>
<keyword evidence="6" id="KW-0472">Membrane</keyword>
<proteinExistence type="predicted"/>
<evidence type="ECO:0000313" key="9">
    <source>
        <dbReference type="EMBL" id="KAK2713223.1"/>
    </source>
</evidence>
<dbReference type="GO" id="GO:0007156">
    <property type="term" value="P:homophilic cell adhesion via plasma membrane adhesion molecules"/>
    <property type="evidence" value="ECO:0007669"/>
    <property type="project" value="InterPro"/>
</dbReference>
<evidence type="ECO:0000256" key="4">
    <source>
        <dbReference type="ARBA" id="ARBA00022837"/>
    </source>
</evidence>
<dbReference type="PANTHER" id="PTHR24026">
    <property type="entry name" value="FAT ATYPICAL CADHERIN-RELATED"/>
    <property type="match status" value="1"/>
</dbReference>
<dbReference type="SUPFAM" id="SSF49313">
    <property type="entry name" value="Cadherin-like"/>
    <property type="match status" value="4"/>
</dbReference>
<organism evidence="9 10">
    <name type="scientific">Artemia franciscana</name>
    <name type="common">Brine shrimp</name>
    <name type="synonym">Artemia sanfranciscana</name>
    <dbReference type="NCBI Taxonomy" id="6661"/>
    <lineage>
        <taxon>Eukaryota</taxon>
        <taxon>Metazoa</taxon>
        <taxon>Ecdysozoa</taxon>
        <taxon>Arthropoda</taxon>
        <taxon>Crustacea</taxon>
        <taxon>Branchiopoda</taxon>
        <taxon>Anostraca</taxon>
        <taxon>Artemiidae</taxon>
        <taxon>Artemia</taxon>
    </lineage>
</organism>
<evidence type="ECO:0000256" key="1">
    <source>
        <dbReference type="ARBA" id="ARBA00004370"/>
    </source>
</evidence>
<evidence type="ECO:0000256" key="5">
    <source>
        <dbReference type="ARBA" id="ARBA00022989"/>
    </source>
</evidence>
<dbReference type="FunFam" id="2.60.40.60:FF:000026">
    <property type="entry name" value="FAT atypical cadherin 1"/>
    <property type="match status" value="1"/>
</dbReference>